<name>G2YBT3_BOTF4</name>
<accession>G2YBT3</accession>
<reference evidence="3" key="1">
    <citation type="journal article" date="2011" name="PLoS Genet.">
        <title>Genomic analysis of the necrotrophic fungal pathogens Sclerotinia sclerotiorum and Botrytis cinerea.</title>
        <authorList>
            <person name="Amselem J."/>
            <person name="Cuomo C.A."/>
            <person name="van Kan J.A."/>
            <person name="Viaud M."/>
            <person name="Benito E.P."/>
            <person name="Couloux A."/>
            <person name="Coutinho P.M."/>
            <person name="de Vries R.P."/>
            <person name="Dyer P.S."/>
            <person name="Fillinger S."/>
            <person name="Fournier E."/>
            <person name="Gout L."/>
            <person name="Hahn M."/>
            <person name="Kohn L."/>
            <person name="Lapalu N."/>
            <person name="Plummer K.M."/>
            <person name="Pradier J.M."/>
            <person name="Quevillon E."/>
            <person name="Sharon A."/>
            <person name="Simon A."/>
            <person name="ten Have A."/>
            <person name="Tudzynski B."/>
            <person name="Tudzynski P."/>
            <person name="Wincker P."/>
            <person name="Andrew M."/>
            <person name="Anthouard V."/>
            <person name="Beever R.E."/>
            <person name="Beffa R."/>
            <person name="Benoit I."/>
            <person name="Bouzid O."/>
            <person name="Brault B."/>
            <person name="Chen Z."/>
            <person name="Choquer M."/>
            <person name="Collemare J."/>
            <person name="Cotton P."/>
            <person name="Danchin E.G."/>
            <person name="Da Silva C."/>
            <person name="Gautier A."/>
            <person name="Giraud C."/>
            <person name="Giraud T."/>
            <person name="Gonzalez C."/>
            <person name="Grossetete S."/>
            <person name="Guldener U."/>
            <person name="Henrissat B."/>
            <person name="Howlett B.J."/>
            <person name="Kodira C."/>
            <person name="Kretschmer M."/>
            <person name="Lappartient A."/>
            <person name="Leroch M."/>
            <person name="Levis C."/>
            <person name="Mauceli E."/>
            <person name="Neuveglise C."/>
            <person name="Oeser B."/>
            <person name="Pearson M."/>
            <person name="Poulain J."/>
            <person name="Poussereau N."/>
            <person name="Quesneville H."/>
            <person name="Rascle C."/>
            <person name="Schumacher J."/>
            <person name="Segurens B."/>
            <person name="Sexton A."/>
            <person name="Silva E."/>
            <person name="Sirven C."/>
            <person name="Soanes D.M."/>
            <person name="Talbot N.J."/>
            <person name="Templeton M."/>
            <person name="Yandava C."/>
            <person name="Yarden O."/>
            <person name="Zeng Q."/>
            <person name="Rollins J.A."/>
            <person name="Lebrun M.H."/>
            <person name="Dickman M."/>
        </authorList>
    </citation>
    <scope>NUCLEOTIDE SEQUENCE [LARGE SCALE GENOMIC DNA]</scope>
    <source>
        <strain evidence="3">T4</strain>
    </source>
</reference>
<organism evidence="2 3">
    <name type="scientific">Botryotinia fuckeliana (strain T4)</name>
    <name type="common">Noble rot fungus</name>
    <name type="synonym">Botrytis cinerea</name>
    <dbReference type="NCBI Taxonomy" id="999810"/>
    <lineage>
        <taxon>Eukaryota</taxon>
        <taxon>Fungi</taxon>
        <taxon>Dikarya</taxon>
        <taxon>Ascomycota</taxon>
        <taxon>Pezizomycotina</taxon>
        <taxon>Leotiomycetes</taxon>
        <taxon>Helotiales</taxon>
        <taxon>Sclerotiniaceae</taxon>
        <taxon>Botrytis</taxon>
    </lineage>
</organism>
<proteinExistence type="predicted"/>
<evidence type="ECO:0000259" key="1">
    <source>
        <dbReference type="Pfam" id="PF05368"/>
    </source>
</evidence>
<sequence>MYRFRSNLTITHSKSYPLVSKVPTAKFLSLRWKVQGITRNASSPVAQAFSIQGIEVVVVEQDDQPSLVPAFSVAEVMFPLTNFWEPLYKSTEIFRSKEIRLPRSRRAFNKSRMICGRKVDYTTNVKEYGDKFELQKKHDFIFHGREIVKLLQFRKNNGLGEWVYHSVSSNGAEYSFFVPTDAGAFCFLFFDNVGPKSSNAGLVGN</sequence>
<feature type="domain" description="NmrA-like" evidence="1">
    <location>
        <begin position="28"/>
        <end position="93"/>
    </location>
</feature>
<dbReference type="InParanoid" id="G2YBT3"/>
<dbReference type="InterPro" id="IPR008030">
    <property type="entry name" value="NmrA-like"/>
</dbReference>
<dbReference type="EMBL" id="FQ790313">
    <property type="protein sequence ID" value="CCD34674.1"/>
    <property type="molecule type" value="Genomic_DNA"/>
</dbReference>
<dbReference type="Pfam" id="PF05368">
    <property type="entry name" value="NmrA"/>
    <property type="match status" value="1"/>
</dbReference>
<dbReference type="Gene3D" id="3.40.50.720">
    <property type="entry name" value="NAD(P)-binding Rossmann-like Domain"/>
    <property type="match status" value="1"/>
</dbReference>
<evidence type="ECO:0000313" key="3">
    <source>
        <dbReference type="Proteomes" id="UP000008177"/>
    </source>
</evidence>
<gene>
    <name evidence="2" type="ORF">BofuT4_P100780.1</name>
</gene>
<dbReference type="Proteomes" id="UP000008177">
    <property type="component" value="Unplaced contigs"/>
</dbReference>
<dbReference type="AlphaFoldDB" id="G2YBT3"/>
<evidence type="ECO:0000313" key="2">
    <source>
        <dbReference type="EMBL" id="CCD34674.1"/>
    </source>
</evidence>
<dbReference type="STRING" id="999810.G2YBT3"/>
<dbReference type="HOGENOM" id="CLU_1337332_0_0_1"/>
<protein>
    <recommendedName>
        <fullName evidence="1">NmrA-like domain-containing protein</fullName>
    </recommendedName>
</protein>